<evidence type="ECO:0000313" key="5">
    <source>
        <dbReference type="EMBL" id="GLR52056.1"/>
    </source>
</evidence>
<comment type="similarity">
    <text evidence="2">Belongs to the bacterial solute-binding protein 5 family.</text>
</comment>
<gene>
    <name evidence="5" type="ORF">GCM10007923_32680</name>
</gene>
<keyword evidence="6" id="KW-1185">Reference proteome</keyword>
<dbReference type="Gene3D" id="3.40.190.10">
    <property type="entry name" value="Periplasmic binding protein-like II"/>
    <property type="match status" value="1"/>
</dbReference>
<dbReference type="CDD" id="cd08500">
    <property type="entry name" value="PBP2_NikA_DppA_OppA_like_4"/>
    <property type="match status" value="1"/>
</dbReference>
<evidence type="ECO:0000259" key="4">
    <source>
        <dbReference type="Pfam" id="PF00496"/>
    </source>
</evidence>
<accession>A0ABQ5ZJ11</accession>
<dbReference type="RefSeq" id="WP_244768981.1">
    <property type="nucleotide sequence ID" value="NZ_BSOP01000024.1"/>
</dbReference>
<name>A0ABQ5ZJ11_9HYPH</name>
<dbReference type="Gene3D" id="3.10.105.10">
    <property type="entry name" value="Dipeptide-binding Protein, Domain 3"/>
    <property type="match status" value="1"/>
</dbReference>
<organism evidence="5 6">
    <name type="scientific">Shinella yambaruensis</name>
    <dbReference type="NCBI Taxonomy" id="415996"/>
    <lineage>
        <taxon>Bacteria</taxon>
        <taxon>Pseudomonadati</taxon>
        <taxon>Pseudomonadota</taxon>
        <taxon>Alphaproteobacteria</taxon>
        <taxon>Hyphomicrobiales</taxon>
        <taxon>Rhizobiaceae</taxon>
        <taxon>Shinella</taxon>
    </lineage>
</organism>
<dbReference type="Pfam" id="PF00496">
    <property type="entry name" value="SBP_bac_5"/>
    <property type="match status" value="1"/>
</dbReference>
<evidence type="ECO:0000313" key="6">
    <source>
        <dbReference type="Proteomes" id="UP001156702"/>
    </source>
</evidence>
<feature type="domain" description="Solute-binding protein family 5" evidence="4">
    <location>
        <begin position="100"/>
        <end position="511"/>
    </location>
</feature>
<evidence type="ECO:0000256" key="3">
    <source>
        <dbReference type="SAM" id="SignalP"/>
    </source>
</evidence>
<keyword evidence="3" id="KW-0732">Signal</keyword>
<dbReference type="PANTHER" id="PTHR30290">
    <property type="entry name" value="PERIPLASMIC BINDING COMPONENT OF ABC TRANSPORTER"/>
    <property type="match status" value="1"/>
</dbReference>
<comment type="caution">
    <text evidence="5">The sequence shown here is derived from an EMBL/GenBank/DDBJ whole genome shotgun (WGS) entry which is preliminary data.</text>
</comment>
<protein>
    <submittedName>
        <fullName evidence="5">Peptide ABC transporter substrate-binding protein</fullName>
    </submittedName>
</protein>
<comment type="subcellular location">
    <subcellularLocation>
        <location evidence="1">Periplasm</location>
    </subcellularLocation>
</comment>
<dbReference type="SUPFAM" id="SSF53850">
    <property type="entry name" value="Periplasmic binding protein-like II"/>
    <property type="match status" value="1"/>
</dbReference>
<sequence>MITRRATLGLLATAFVPGLARGAAAGDTAYFKEKIAAGELPPVAERLPKVPRVIDTAALGGAPGIQGGRLRILIGGQRDVRLVPINSYSRLVGYDRDLKLQADILESFTVEEERIFTFRLREGHRWSSGDPFTAEDFRYCWEEVILNRELLKGGPPTDLLVEGKPPAFEVIDPVTVRYTWEKPIPDFLPKLASPIPLVLALPSAYMRQFHKKFQTAEELEKHIKTQRVDDWRGLHIKMSRQTRPENPDLPTLEAWRPRTAPPAEQFIFERNPFFHRVDENGTQLPYVDRLVLNVSSPDLISAKTATGESDLQLANLDFTDYTLLKNAETMYPIKVMLWKRTLGSRVALIPNLNCGDKGWRDMLRDVRVRRAMSLAINRTEINKAVFYGLGQESANTVLPESPLFKPDYARAYAGYDPEEANRLLDAAGLDKRDEEGTRLLPDGRPAHVVIESAGESTLETDVLELVTDYFREIGLGLFVRVSQRDIFRSRAIGGEVVMSVWYGLDNGVPTPEMSPAELAPSADDQYQWPVWGMYYATVKTKGEPPDMPEVQYLVDKLAAWEMTTTEEERAAIWHDMLAHHADQVFTIGTVNGISQPVVRSRRLRNMPEKALCGFQPTSFLGVYMPDTFWYEEEA</sequence>
<evidence type="ECO:0000256" key="2">
    <source>
        <dbReference type="ARBA" id="ARBA00005695"/>
    </source>
</evidence>
<feature type="chain" id="PRO_5045402157" evidence="3">
    <location>
        <begin position="26"/>
        <end position="634"/>
    </location>
</feature>
<proteinExistence type="inferred from homology"/>
<dbReference type="InterPro" id="IPR039424">
    <property type="entry name" value="SBP_5"/>
</dbReference>
<dbReference type="Proteomes" id="UP001156702">
    <property type="component" value="Unassembled WGS sequence"/>
</dbReference>
<dbReference type="InterPro" id="IPR000914">
    <property type="entry name" value="SBP_5_dom"/>
</dbReference>
<feature type="signal peptide" evidence="3">
    <location>
        <begin position="1"/>
        <end position="25"/>
    </location>
</feature>
<evidence type="ECO:0000256" key="1">
    <source>
        <dbReference type="ARBA" id="ARBA00004418"/>
    </source>
</evidence>
<dbReference type="EMBL" id="BSOP01000024">
    <property type="protein sequence ID" value="GLR52056.1"/>
    <property type="molecule type" value="Genomic_DNA"/>
</dbReference>
<dbReference type="PANTHER" id="PTHR30290:SF62">
    <property type="entry name" value="OLIGOPEPTIDE ABC TRANSPORTER, PERIPLASMIC OLIGOPEPTIDE-BINDING PROTEIN"/>
    <property type="match status" value="1"/>
</dbReference>
<reference evidence="6" key="1">
    <citation type="journal article" date="2019" name="Int. J. Syst. Evol. Microbiol.">
        <title>The Global Catalogue of Microorganisms (GCM) 10K type strain sequencing project: providing services to taxonomists for standard genome sequencing and annotation.</title>
        <authorList>
            <consortium name="The Broad Institute Genomics Platform"/>
            <consortium name="The Broad Institute Genome Sequencing Center for Infectious Disease"/>
            <person name="Wu L."/>
            <person name="Ma J."/>
        </authorList>
    </citation>
    <scope>NUCLEOTIDE SEQUENCE [LARGE SCALE GENOMIC DNA]</scope>
    <source>
        <strain evidence="6">NBRC 102122</strain>
    </source>
</reference>